<proteinExistence type="predicted"/>
<dbReference type="SUPFAM" id="SSF47413">
    <property type="entry name" value="lambda repressor-like DNA-binding domains"/>
    <property type="match status" value="1"/>
</dbReference>
<evidence type="ECO:0000259" key="2">
    <source>
        <dbReference type="PROSITE" id="PS50943"/>
    </source>
</evidence>
<protein>
    <submittedName>
        <fullName evidence="3">Transcriptional regulator</fullName>
    </submittedName>
</protein>
<dbReference type="OrthoDB" id="1786861at2"/>
<dbReference type="AlphaFoldDB" id="A0A1L8D5J6"/>
<evidence type="ECO:0000256" key="1">
    <source>
        <dbReference type="ARBA" id="ARBA00023125"/>
    </source>
</evidence>
<dbReference type="Pfam" id="PF01381">
    <property type="entry name" value="HTH_3"/>
    <property type="match status" value="1"/>
</dbReference>
<reference evidence="4" key="1">
    <citation type="submission" date="2016-12" db="EMBL/GenBank/DDBJ databases">
        <title>Draft Genome Sequences od Carboxydothermus pertinax and islandicus, Hydrogenogenic Carboxydotrophic Bacteria.</title>
        <authorList>
            <person name="Fukuyama Y."/>
            <person name="Ohmae K."/>
            <person name="Yoneda Y."/>
            <person name="Yoshida T."/>
            <person name="Sako Y."/>
        </authorList>
    </citation>
    <scope>NUCLEOTIDE SEQUENCE [LARGE SCALE GENOMIC DNA]</scope>
    <source>
        <strain evidence="4">SET</strain>
    </source>
</reference>
<keyword evidence="4" id="KW-1185">Reference proteome</keyword>
<dbReference type="PANTHER" id="PTHR46558">
    <property type="entry name" value="TRACRIPTIONAL REGULATORY PROTEIN-RELATED-RELATED"/>
    <property type="match status" value="1"/>
</dbReference>
<dbReference type="RefSeq" id="WP_075866518.1">
    <property type="nucleotide sequence ID" value="NZ_BDJL01000141.1"/>
</dbReference>
<organism evidence="3 4">
    <name type="scientific">Carboxydothermus islandicus</name>
    <dbReference type="NCBI Taxonomy" id="661089"/>
    <lineage>
        <taxon>Bacteria</taxon>
        <taxon>Bacillati</taxon>
        <taxon>Bacillota</taxon>
        <taxon>Clostridia</taxon>
        <taxon>Thermoanaerobacterales</taxon>
        <taxon>Thermoanaerobacteraceae</taxon>
        <taxon>Carboxydothermus</taxon>
    </lineage>
</organism>
<evidence type="ECO:0000313" key="3">
    <source>
        <dbReference type="EMBL" id="GAV26347.1"/>
    </source>
</evidence>
<feature type="domain" description="HTH cro/C1-type" evidence="2">
    <location>
        <begin position="7"/>
        <end position="61"/>
    </location>
</feature>
<dbReference type="PANTHER" id="PTHR46558:SF11">
    <property type="entry name" value="HTH-TYPE TRANSCRIPTIONAL REGULATOR XRE"/>
    <property type="match status" value="1"/>
</dbReference>
<evidence type="ECO:0000313" key="4">
    <source>
        <dbReference type="Proteomes" id="UP000187338"/>
    </source>
</evidence>
<dbReference type="InterPro" id="IPR001387">
    <property type="entry name" value="Cro/C1-type_HTH"/>
</dbReference>
<comment type="caution">
    <text evidence="3">The sequence shown here is derived from an EMBL/GenBank/DDBJ whole genome shotgun (WGS) entry which is preliminary data.</text>
</comment>
<dbReference type="STRING" id="661089.ciss_22800"/>
<dbReference type="CDD" id="cd00093">
    <property type="entry name" value="HTH_XRE"/>
    <property type="match status" value="1"/>
</dbReference>
<sequence length="102" mass="12209">MAVKNRIRLIRKKRKIKSRELAELVGISYWALNKYEIHEREPSIEILWKIAKELKVSLEYLAGLVEEENPYNDVIKKIYQLPDEAIEEVNLFLDFLLFKYKA</sequence>
<dbReference type="PROSITE" id="PS50943">
    <property type="entry name" value="HTH_CROC1"/>
    <property type="match status" value="1"/>
</dbReference>
<dbReference type="GO" id="GO:0003677">
    <property type="term" value="F:DNA binding"/>
    <property type="evidence" value="ECO:0007669"/>
    <property type="project" value="UniProtKB-KW"/>
</dbReference>
<dbReference type="Proteomes" id="UP000187338">
    <property type="component" value="Unassembled WGS sequence"/>
</dbReference>
<dbReference type="SMART" id="SM00530">
    <property type="entry name" value="HTH_XRE"/>
    <property type="match status" value="1"/>
</dbReference>
<gene>
    <name evidence="3" type="ORF">ciss_22800</name>
</gene>
<name>A0A1L8D5J6_9THEO</name>
<dbReference type="Gene3D" id="1.10.260.40">
    <property type="entry name" value="lambda repressor-like DNA-binding domains"/>
    <property type="match status" value="1"/>
</dbReference>
<dbReference type="InterPro" id="IPR010982">
    <property type="entry name" value="Lambda_DNA-bd_dom_sf"/>
</dbReference>
<accession>A0A1L8D5J6</accession>
<dbReference type="EMBL" id="BDJL01000141">
    <property type="protein sequence ID" value="GAV26347.1"/>
    <property type="molecule type" value="Genomic_DNA"/>
</dbReference>
<keyword evidence="1" id="KW-0238">DNA-binding</keyword>